<dbReference type="AlphaFoldDB" id="A0A396HRI9"/>
<reference evidence="2" key="1">
    <citation type="journal article" date="2018" name="Nat. Plants">
        <title>Whole-genome landscape of Medicago truncatula symbiotic genes.</title>
        <authorList>
            <person name="Pecrix Y."/>
            <person name="Staton S.E."/>
            <person name="Sallet E."/>
            <person name="Lelandais-Briere C."/>
            <person name="Moreau S."/>
            <person name="Carrere S."/>
            <person name="Blein T."/>
            <person name="Jardinaud M.F."/>
            <person name="Latrasse D."/>
            <person name="Zouine M."/>
            <person name="Zahm M."/>
            <person name="Kreplak J."/>
            <person name="Mayjonade B."/>
            <person name="Satge C."/>
            <person name="Perez M."/>
            <person name="Cauet S."/>
            <person name="Marande W."/>
            <person name="Chantry-Darmon C."/>
            <person name="Lopez-Roques C."/>
            <person name="Bouchez O."/>
            <person name="Berard A."/>
            <person name="Debelle F."/>
            <person name="Munos S."/>
            <person name="Bendahmane A."/>
            <person name="Berges H."/>
            <person name="Niebel A."/>
            <person name="Buitink J."/>
            <person name="Frugier F."/>
            <person name="Benhamed M."/>
            <person name="Crespi M."/>
            <person name="Gouzy J."/>
            <person name="Gamas P."/>
        </authorList>
    </citation>
    <scope>NUCLEOTIDE SEQUENCE [LARGE SCALE GENOMIC DNA]</scope>
    <source>
        <strain evidence="2">cv. Jemalong A17</strain>
    </source>
</reference>
<dbReference type="EMBL" id="PSQE01000005">
    <property type="protein sequence ID" value="RHN55979.1"/>
    <property type="molecule type" value="Genomic_DNA"/>
</dbReference>
<dbReference type="Gramene" id="rna31283">
    <property type="protein sequence ID" value="RHN55979.1"/>
    <property type="gene ID" value="gene31283"/>
</dbReference>
<protein>
    <submittedName>
        <fullName evidence="1">Uncharacterized protein</fullName>
    </submittedName>
</protein>
<name>A0A396HRI9_MEDTR</name>
<sequence>MDGVGSGSVADTLAAVKTRRAKESCCFGGVVEGKSTLLLT</sequence>
<evidence type="ECO:0000313" key="1">
    <source>
        <dbReference type="EMBL" id="RHN55979.1"/>
    </source>
</evidence>
<gene>
    <name evidence="1" type="ORF">MtrunA17_Chr5g0424351</name>
</gene>
<evidence type="ECO:0000313" key="2">
    <source>
        <dbReference type="Proteomes" id="UP000265566"/>
    </source>
</evidence>
<dbReference type="Proteomes" id="UP000265566">
    <property type="component" value="Chromosome 5"/>
</dbReference>
<accession>A0A396HRI9</accession>
<proteinExistence type="predicted"/>
<comment type="caution">
    <text evidence="1">The sequence shown here is derived from an EMBL/GenBank/DDBJ whole genome shotgun (WGS) entry which is preliminary data.</text>
</comment>
<organism evidence="1 2">
    <name type="scientific">Medicago truncatula</name>
    <name type="common">Barrel medic</name>
    <name type="synonym">Medicago tribuloides</name>
    <dbReference type="NCBI Taxonomy" id="3880"/>
    <lineage>
        <taxon>Eukaryota</taxon>
        <taxon>Viridiplantae</taxon>
        <taxon>Streptophyta</taxon>
        <taxon>Embryophyta</taxon>
        <taxon>Tracheophyta</taxon>
        <taxon>Spermatophyta</taxon>
        <taxon>Magnoliopsida</taxon>
        <taxon>eudicotyledons</taxon>
        <taxon>Gunneridae</taxon>
        <taxon>Pentapetalae</taxon>
        <taxon>rosids</taxon>
        <taxon>fabids</taxon>
        <taxon>Fabales</taxon>
        <taxon>Fabaceae</taxon>
        <taxon>Papilionoideae</taxon>
        <taxon>50 kb inversion clade</taxon>
        <taxon>NPAAA clade</taxon>
        <taxon>Hologalegina</taxon>
        <taxon>IRL clade</taxon>
        <taxon>Trifolieae</taxon>
        <taxon>Medicago</taxon>
    </lineage>
</organism>